<name>A0A4Y2P614_ARAVE</name>
<dbReference type="EMBL" id="BGPR01213172">
    <property type="protein sequence ID" value="GBN46484.1"/>
    <property type="molecule type" value="Genomic_DNA"/>
</dbReference>
<accession>A0A4Y2P614</accession>
<feature type="non-terminal residue" evidence="4">
    <location>
        <position position="148"/>
    </location>
</feature>
<evidence type="ECO:0000313" key="2">
    <source>
        <dbReference type="EMBL" id="GBN46407.1"/>
    </source>
</evidence>
<dbReference type="EMBL" id="BGPR01213135">
    <property type="protein sequence ID" value="GBN46410.1"/>
    <property type="molecule type" value="Genomic_DNA"/>
</dbReference>
<dbReference type="EMBL" id="BGPR01213148">
    <property type="protein sequence ID" value="GBN46439.1"/>
    <property type="molecule type" value="Genomic_DNA"/>
</dbReference>
<dbReference type="EMBL" id="BGPR01213131">
    <property type="protein sequence ID" value="GBN46407.1"/>
    <property type="molecule type" value="Genomic_DNA"/>
</dbReference>
<gene>
    <name evidence="4" type="ORF">AVEN_127707_1</name>
    <name evidence="3" type="ORF">AVEN_19031_1</name>
    <name evidence="5" type="ORF">AVEN_222953_1</name>
    <name evidence="2" type="ORF">AVEN_270987_1</name>
</gene>
<comment type="caution">
    <text evidence="4">The sequence shown here is derived from an EMBL/GenBank/DDBJ whole genome shotgun (WGS) entry which is preliminary data.</text>
</comment>
<keyword evidence="6" id="KW-1185">Reference proteome</keyword>
<protein>
    <submittedName>
        <fullName evidence="4">Uncharacterized protein</fullName>
    </submittedName>
</protein>
<evidence type="ECO:0000256" key="1">
    <source>
        <dbReference type="SAM" id="MobiDB-lite"/>
    </source>
</evidence>
<dbReference type="OrthoDB" id="6437874at2759"/>
<evidence type="ECO:0000313" key="3">
    <source>
        <dbReference type="EMBL" id="GBN46410.1"/>
    </source>
</evidence>
<evidence type="ECO:0000313" key="5">
    <source>
        <dbReference type="EMBL" id="GBN46484.1"/>
    </source>
</evidence>
<organism evidence="4 6">
    <name type="scientific">Araneus ventricosus</name>
    <name type="common">Orbweaver spider</name>
    <name type="synonym">Epeira ventricosa</name>
    <dbReference type="NCBI Taxonomy" id="182803"/>
    <lineage>
        <taxon>Eukaryota</taxon>
        <taxon>Metazoa</taxon>
        <taxon>Ecdysozoa</taxon>
        <taxon>Arthropoda</taxon>
        <taxon>Chelicerata</taxon>
        <taxon>Arachnida</taxon>
        <taxon>Araneae</taxon>
        <taxon>Araneomorphae</taxon>
        <taxon>Entelegynae</taxon>
        <taxon>Araneoidea</taxon>
        <taxon>Araneidae</taxon>
        <taxon>Araneus</taxon>
    </lineage>
</organism>
<feature type="compositionally biased region" description="Polar residues" evidence="1">
    <location>
        <begin position="108"/>
        <end position="133"/>
    </location>
</feature>
<evidence type="ECO:0000313" key="6">
    <source>
        <dbReference type="Proteomes" id="UP000499080"/>
    </source>
</evidence>
<sequence>MNFNQDSASTLVFCAANSNMWDKQNLGKNPLMIRHNLSGMNVEDERSTSHDLSSMSDVEVRDNVVIKKSVETNERNNAGNRGRNTKRVVTSISPHKKLQAKVNKDSAKSTSSQLGRSTRSSTEQVTRFLSSSDRNLRGKSPARKDSGP</sequence>
<dbReference type="Proteomes" id="UP000499080">
    <property type="component" value="Unassembled WGS sequence"/>
</dbReference>
<dbReference type="AlphaFoldDB" id="A0A4Y2P614"/>
<evidence type="ECO:0000313" key="4">
    <source>
        <dbReference type="EMBL" id="GBN46439.1"/>
    </source>
</evidence>
<feature type="region of interest" description="Disordered" evidence="1">
    <location>
        <begin position="67"/>
        <end position="148"/>
    </location>
</feature>
<reference evidence="4 6" key="1">
    <citation type="journal article" date="2019" name="Sci. Rep.">
        <title>Orb-weaving spider Araneus ventricosus genome elucidates the spidroin gene catalogue.</title>
        <authorList>
            <person name="Kono N."/>
            <person name="Nakamura H."/>
            <person name="Ohtoshi R."/>
            <person name="Moran D.A.P."/>
            <person name="Shinohara A."/>
            <person name="Yoshida Y."/>
            <person name="Fujiwara M."/>
            <person name="Mori M."/>
            <person name="Tomita M."/>
            <person name="Arakawa K."/>
        </authorList>
    </citation>
    <scope>NUCLEOTIDE SEQUENCE [LARGE SCALE GENOMIC DNA]</scope>
</reference>
<proteinExistence type="predicted"/>